<organism evidence="2 3">
    <name type="scientific">Flavobacterium phage vB_FspS_lillamy9-4</name>
    <dbReference type="NCBI Taxonomy" id="2686254"/>
    <lineage>
        <taxon>Viruses</taxon>
        <taxon>Duplodnaviria</taxon>
        <taxon>Heunggongvirae</taxon>
        <taxon>Uroviricota</taxon>
        <taxon>Caudoviricetes</taxon>
        <taxon>Lillamyvirus</taxon>
        <taxon>Lillamyvirus lillamy</taxon>
    </lineage>
</organism>
<name>A0A6B9LBS3_9CAUD</name>
<sequence length="191" mass="23111">MPLYNFKMFIETNDLKYFSSDFKEDSKLQNIADLFFTDYIELTNNRKVENRYITMFEIMRLENKYKCVSLLLKSLWNYDKLQGKENFDKMIDILEQWNYKIDRNKEVFEQIEKIANRIQGIKTKIELLRAKLDDGQKEKYDKPNFEKELINIGRILELRYSLKIKELNVAEFIGYQKQAQEVIESQNKAKK</sequence>
<evidence type="ECO:0000313" key="3">
    <source>
        <dbReference type="Proteomes" id="UP000464861"/>
    </source>
</evidence>
<dbReference type="EMBL" id="MN812215">
    <property type="protein sequence ID" value="QHB39310.1"/>
    <property type="molecule type" value="Genomic_DNA"/>
</dbReference>
<evidence type="ECO:0000313" key="2">
    <source>
        <dbReference type="EMBL" id="QHB39310.1"/>
    </source>
</evidence>
<keyword evidence="1" id="KW-0175">Coiled coil</keyword>
<gene>
    <name evidence="2" type="ORF">lillamy94_gp063</name>
</gene>
<evidence type="ECO:0000256" key="1">
    <source>
        <dbReference type="SAM" id="Coils"/>
    </source>
</evidence>
<dbReference type="Proteomes" id="UP000464861">
    <property type="component" value="Segment"/>
</dbReference>
<protein>
    <submittedName>
        <fullName evidence="2">Uncharacterized protein</fullName>
    </submittedName>
</protein>
<reference evidence="2 3" key="1">
    <citation type="journal article" date="2020" name="Viruses">
        <title>Diversity and Host Interactions Among Virulent and Temperate Baltic Sea Flavobacterium Phages.</title>
        <authorList>
            <person name="Nilsson E."/>
            <person name="Bayfield O.W."/>
            <person name="Lundin D."/>
            <person name="Antson A.A."/>
            <person name="Holmfeldt K."/>
        </authorList>
    </citation>
    <scope>NUCLEOTIDE SEQUENCE [LARGE SCALE GENOMIC DNA]</scope>
</reference>
<proteinExistence type="predicted"/>
<accession>A0A6B9LBS3</accession>
<feature type="coiled-coil region" evidence="1">
    <location>
        <begin position="111"/>
        <end position="138"/>
    </location>
</feature>